<proteinExistence type="predicted"/>
<sequence length="146" mass="16929">MEKIYVLPTVGNYQNESIQKHNRNIPQKHRGTDEIAKAKSASECLCEYFLFLSVSLSLCLTERAFNLNVLNLKPWISSFRMFLPKPHTLELLSTRIYASNHIRSIQFKNTLLKLAKLSACRTSDLYPEFLKTQFAYIVIVSTRLTR</sequence>
<gene>
    <name evidence="1" type="ORF">E2986_12273</name>
</gene>
<comment type="caution">
    <text evidence="1">The sequence shown here is derived from an EMBL/GenBank/DDBJ whole genome shotgun (WGS) entry which is preliminary data.</text>
</comment>
<keyword evidence="2" id="KW-1185">Reference proteome</keyword>
<name>A0A833VZB2_9HYME</name>
<reference evidence="1" key="1">
    <citation type="submission" date="2019-11" db="EMBL/GenBank/DDBJ databases">
        <title>The nuclear and mitochondrial genomes of Frieseomelitta varia - a highly eusocial stingless bee (Meliponini) with a permanently sterile worker caste.</title>
        <authorList>
            <person name="Freitas F.C.P."/>
            <person name="Lourenco A.P."/>
            <person name="Nunes F.M.F."/>
            <person name="Paschoal A.R."/>
            <person name="Abreu F.C.P."/>
            <person name="Barbin F.O."/>
            <person name="Bataglia L."/>
            <person name="Cardoso-Junior C.A.M."/>
            <person name="Cervoni M.S."/>
            <person name="Silva S.R."/>
            <person name="Dalarmi F."/>
            <person name="Del Lama M.A."/>
            <person name="Depintor T.S."/>
            <person name="Ferreira K.M."/>
            <person name="Goria P.S."/>
            <person name="Jaskot M.C."/>
            <person name="Lago D.C."/>
            <person name="Luna-Lucena D."/>
            <person name="Moda L.M."/>
            <person name="Nascimento L."/>
            <person name="Pedrino M."/>
            <person name="Rabico F.O."/>
            <person name="Sanches F.C."/>
            <person name="Santos D.E."/>
            <person name="Santos C.G."/>
            <person name="Vieira J."/>
            <person name="Lopes T.F."/>
            <person name="Barchuk A.R."/>
            <person name="Hartfelder K."/>
            <person name="Simoes Z.L.P."/>
            <person name="Bitondi M.M.G."/>
            <person name="Pinheiro D.G."/>
        </authorList>
    </citation>
    <scope>NUCLEOTIDE SEQUENCE</scope>
    <source>
        <strain evidence="1">USP_RPSP 00005682</strain>
        <tissue evidence="1">Whole individual</tissue>
    </source>
</reference>
<evidence type="ECO:0000313" key="1">
    <source>
        <dbReference type="EMBL" id="KAF3428845.1"/>
    </source>
</evidence>
<dbReference type="Proteomes" id="UP000655588">
    <property type="component" value="Unassembled WGS sequence"/>
</dbReference>
<organism evidence="1 2">
    <name type="scientific">Frieseomelitta varia</name>
    <dbReference type="NCBI Taxonomy" id="561572"/>
    <lineage>
        <taxon>Eukaryota</taxon>
        <taxon>Metazoa</taxon>
        <taxon>Ecdysozoa</taxon>
        <taxon>Arthropoda</taxon>
        <taxon>Hexapoda</taxon>
        <taxon>Insecta</taxon>
        <taxon>Pterygota</taxon>
        <taxon>Neoptera</taxon>
        <taxon>Endopterygota</taxon>
        <taxon>Hymenoptera</taxon>
        <taxon>Apocrita</taxon>
        <taxon>Aculeata</taxon>
        <taxon>Apoidea</taxon>
        <taxon>Anthophila</taxon>
        <taxon>Apidae</taxon>
        <taxon>Frieseomelitta</taxon>
    </lineage>
</organism>
<protein>
    <submittedName>
        <fullName evidence="1">Uncharacterized protein</fullName>
    </submittedName>
</protein>
<dbReference type="EMBL" id="WNWW01000194">
    <property type="protein sequence ID" value="KAF3428845.1"/>
    <property type="molecule type" value="Genomic_DNA"/>
</dbReference>
<evidence type="ECO:0000313" key="2">
    <source>
        <dbReference type="Proteomes" id="UP000655588"/>
    </source>
</evidence>
<dbReference type="AlphaFoldDB" id="A0A833VZB2"/>
<accession>A0A833VZB2</accession>